<keyword evidence="4 9" id="KW-0496">Mitochondrion</keyword>
<dbReference type="KEGG" id="ddi:DidioMp62"/>
<evidence type="ECO:0000256" key="3">
    <source>
        <dbReference type="ARBA" id="ARBA00022989"/>
    </source>
</evidence>
<keyword evidence="5 7" id="KW-0472">Membrane</keyword>
<evidence type="ECO:0000313" key="10">
    <source>
        <dbReference type="Proteomes" id="UP000002195"/>
    </source>
</evidence>
<reference evidence="9 10" key="7">
    <citation type="journal article" date="1997" name="Curr. Genet.">
        <title>Group-I introns in the cytochrome c oxidase genes of Dictyostelium discoideum: two related ORFs in one loop of a group-I intron, a cox1/2 hybrid gene and an unusually large cox3 gene.</title>
        <authorList>
            <person name="Ogawa S."/>
            <person name="Matsuo K."/>
            <person name="Angata K."/>
            <person name="Yanagisawa K."/>
            <person name="Tanaka Y."/>
        </authorList>
    </citation>
    <scope>NUCLEOTIDE SEQUENCE [LARGE SCALE GENOMIC DNA]</scope>
    <source>
        <strain evidence="9 10">AX3</strain>
    </source>
</reference>
<accession>A9CLV7</accession>
<dbReference type="GO" id="GO:0006754">
    <property type="term" value="P:ATP biosynthetic process"/>
    <property type="evidence" value="ECO:0007669"/>
    <property type="project" value="UniProtKB-KW"/>
</dbReference>
<feature type="transmembrane region" description="Helical" evidence="7">
    <location>
        <begin position="6"/>
        <end position="26"/>
    </location>
</feature>
<keyword evidence="2 7" id="KW-0812">Transmembrane</keyword>
<reference evidence="9 10" key="5">
    <citation type="journal article" date="1995" name="J. Mol. Evol.">
        <title>Dictyostelium discoideum mitochondrial DNA encodes a NADH:ubiquinone oxidoreductase subunit which is nuclear encoded in other eukaryotes.</title>
        <authorList>
            <person name="Cole R."/>
            <person name="Slade M."/>
            <person name="Williams K."/>
        </authorList>
    </citation>
    <scope>NUCLEOTIDE SEQUENCE [LARGE SCALE GENOMIC DNA]</scope>
    <source>
        <strain evidence="9 10">AX3</strain>
    </source>
</reference>
<keyword evidence="6" id="KW-0066">ATP synthesis</keyword>
<evidence type="ECO:0000313" key="9">
    <source>
        <dbReference type="EMBL" id="BAF95194.1"/>
    </source>
</evidence>
<protein>
    <submittedName>
        <fullName evidence="9">ATPase subunit 8</fullName>
    </submittedName>
</protein>
<dbReference type="SMR" id="A9CLV7"/>
<comment type="subcellular location">
    <subcellularLocation>
        <location evidence="1">Mitochondrion membrane</location>
    </subcellularLocation>
</comment>
<evidence type="ECO:0000256" key="4">
    <source>
        <dbReference type="ARBA" id="ARBA00023128"/>
    </source>
</evidence>
<dbReference type="GeneID" id="5788014"/>
<gene>
    <name evidence="9" type="primary">atp8</name>
</gene>
<reference evidence="9 10" key="9">
    <citation type="journal article" date="2000" name="Mol. Gen. Genet.">
        <title>The mitochondrial DNA of Dictyostelium discoideum: complete sequence, gene content and genome organization.</title>
        <authorList>
            <person name="Ogawa S."/>
            <person name="Yoshino R."/>
            <person name="Angata K."/>
            <person name="Iwamoto M."/>
            <person name="Pi M."/>
            <person name="Kuroe K."/>
            <person name="Matsuo K."/>
            <person name="Morio T."/>
            <person name="Urushihara H."/>
            <person name="Yanagisawa K."/>
            <person name="Tanaka Y."/>
        </authorList>
    </citation>
    <scope>NUCLEOTIDE SEQUENCE [LARGE SCALE GENOMIC DNA]</scope>
    <source>
        <strain evidence="9 10">AX3</strain>
    </source>
</reference>
<dbReference type="AlphaFoldDB" id="A9CLV7"/>
<name>A9CLV7_DICDI</name>
<evidence type="ECO:0000259" key="8">
    <source>
        <dbReference type="Pfam" id="PF02326"/>
    </source>
</evidence>
<organism evidence="9 10">
    <name type="scientific">Dictyostelium discoideum</name>
    <name type="common">Social amoeba</name>
    <dbReference type="NCBI Taxonomy" id="44689"/>
    <lineage>
        <taxon>Eukaryota</taxon>
        <taxon>Amoebozoa</taxon>
        <taxon>Evosea</taxon>
        <taxon>Eumycetozoa</taxon>
        <taxon>Dictyostelia</taxon>
        <taxon>Dictyosteliales</taxon>
        <taxon>Dictyosteliaceae</taxon>
        <taxon>Dictyostelium</taxon>
    </lineage>
</organism>
<reference evidence="9 10" key="2">
    <citation type="journal article" date="1994" name="J. Mol. Evol.">
        <title>The Dictyostelium discoideum mitochondrial genome: a primordial system using the universal code and encoding hydrophilic proteins atypical of metazoan mitochondrial DNA.</title>
        <authorList>
            <person name="Cole R."/>
            <person name="Williams K."/>
        </authorList>
    </citation>
    <scope>NUCLEOTIDE SEQUENCE [LARGE SCALE GENOMIC DNA]</scope>
    <source>
        <strain evidence="9 10">AX3</strain>
    </source>
</reference>
<evidence type="ECO:0000256" key="2">
    <source>
        <dbReference type="ARBA" id="ARBA00022692"/>
    </source>
</evidence>
<dbReference type="RefSeq" id="YP_001604087.1">
    <property type="nucleotide sequence ID" value="NC_000895.1"/>
</dbReference>
<feature type="domain" description="ATP synthase YMF19-like N-terminal" evidence="8">
    <location>
        <begin position="2"/>
        <end position="60"/>
    </location>
</feature>
<keyword evidence="3 7" id="KW-1133">Transmembrane helix</keyword>
<dbReference type="EMBL" id="AB000109">
    <property type="protein sequence ID" value="BAF95194.1"/>
    <property type="molecule type" value="Genomic_DNA"/>
</dbReference>
<dbReference type="Proteomes" id="UP000002195">
    <property type="component" value="Mitochondrion"/>
</dbReference>
<sequence length="105" mass="12655">MPQLDFLIFFNEMCYTLVAFIMYYIWLYRSVIVKLAYNLKFRYKLSRAIKNDDNNNPDSKLPMGQVFFKNLDFITKYKQYNVYRNASLINNINLAIKQHFTNNGK</sequence>
<geneLocation type="mitochondrion" evidence="9"/>
<dbReference type="VEuPathDB" id="AmoebaDB:DidioMp62"/>
<evidence type="ECO:0000256" key="1">
    <source>
        <dbReference type="ARBA" id="ARBA00004325"/>
    </source>
</evidence>
<reference evidence="9 10" key="8">
    <citation type="journal article" date="1998" name="Curr. Genet.">
        <title>A ribosomal protein gene cluster is encoded in the mitochondrial DNA of Dictyostelium discoideum: UGA termination codons and similarity of gene order to Acanthamoeba castellanii.</title>
        <authorList>
            <person name="Iwamoto M."/>
            <person name="Pi M."/>
            <person name="Kurihara M."/>
            <person name="Morio T."/>
            <person name="Tanaka Y."/>
        </authorList>
    </citation>
    <scope>NUCLEOTIDE SEQUENCE [LARGE SCALE GENOMIC DNA]</scope>
    <source>
        <strain evidence="9 10">AX3</strain>
    </source>
</reference>
<dbReference type="Pfam" id="PF02326">
    <property type="entry name" value="YMF19"/>
    <property type="match status" value="1"/>
</dbReference>
<reference evidence="9 10" key="3">
    <citation type="journal article" date="1995" name="Curr. Genet.">
        <title>Codon usage, genetic code and phylogeny of Dictyostelium discoideum mitochondrial DNA as deduced from a 7.3-kb region.</title>
        <authorList>
            <person name="Angata K."/>
            <person name="Kuroe K."/>
            <person name="Yanagisawa K."/>
            <person name="Tanaka Y."/>
        </authorList>
    </citation>
    <scope>NUCLEOTIDE SEQUENCE [LARGE SCALE GENOMIC DNA]</scope>
    <source>
        <strain evidence="9 10">AX3</strain>
    </source>
</reference>
<keyword evidence="10" id="KW-1185">Reference proteome</keyword>
<dbReference type="GO" id="GO:0031966">
    <property type="term" value="C:mitochondrial membrane"/>
    <property type="evidence" value="ECO:0007669"/>
    <property type="project" value="UniProtKB-SubCell"/>
</dbReference>
<reference evidence="9 10" key="1">
    <citation type="journal article" date="1990" name="Plant Mol. Biol.">
        <title>ORF209 of Dictyostelium discoideum mitochondrial DNA has a homologue in chloroplast DNA.</title>
        <authorList>
            <person name="Tanaka Y."/>
            <person name="Kuroe K."/>
            <person name="Angata K."/>
            <person name="Yanagisawa K."/>
        </authorList>
    </citation>
    <scope>NUCLEOTIDE SEQUENCE [LARGE SCALE GENOMIC DNA]</scope>
    <source>
        <strain evidence="9 10">AX3</strain>
    </source>
</reference>
<reference evidence="9 10" key="4">
    <citation type="journal article" date="1995" name="DNA Res.">
        <title>Mitochondrial ribosomal protein L11 gene of Dictyostelium discoideum resides not in the nuclear genome but in the mitochondrial genome.</title>
        <authorList>
            <person name="Iwamoto M."/>
            <person name="Yanagisawa K."/>
            <person name="Tanaka Y."/>
        </authorList>
    </citation>
    <scope>NUCLEOTIDE SEQUENCE [LARGE SCALE GENOMIC DNA]</scope>
    <source>
        <strain evidence="9 10">AX3</strain>
    </source>
</reference>
<evidence type="ECO:0000256" key="7">
    <source>
        <dbReference type="SAM" id="Phobius"/>
    </source>
</evidence>
<dbReference type="InterPro" id="IPR003319">
    <property type="entry name" value="YMF19-like_N"/>
</dbReference>
<evidence type="ECO:0000256" key="5">
    <source>
        <dbReference type="ARBA" id="ARBA00023136"/>
    </source>
</evidence>
<proteinExistence type="predicted"/>
<reference evidence="9 10" key="6">
    <citation type="journal article" date="1996" name="Gene">
        <title>A site-specific DNA endonuclease specified by one of two ORFs encoded by a group I intron in Dictyostelium discoideum mitochondrial DNA.</title>
        <authorList>
            <person name="Ogawa S."/>
            <person name="Naito K."/>
            <person name="Angata K."/>
            <person name="Morio T."/>
            <person name="Urushihara H."/>
            <person name="Tanaka Y."/>
        </authorList>
    </citation>
    <scope>NUCLEOTIDE SEQUENCE [LARGE SCALE GENOMIC DNA]</scope>
    <source>
        <strain evidence="9 10">AX3</strain>
    </source>
</reference>
<dbReference type="FunCoup" id="A9CLV7">
    <property type="interactions" value="82"/>
</dbReference>
<dbReference type="STRING" id="44689.A9CLV7"/>
<dbReference type="InParanoid" id="A9CLV7"/>
<evidence type="ECO:0000256" key="6">
    <source>
        <dbReference type="ARBA" id="ARBA00023310"/>
    </source>
</evidence>